<reference evidence="2 3" key="1">
    <citation type="submission" date="2017-03" db="EMBL/GenBank/DDBJ databases">
        <title>Genome sequence of Methanobrevibacter wosei.</title>
        <authorList>
            <person name="Poehlein A."/>
            <person name="Seedorf H."/>
            <person name="Daniel R."/>
        </authorList>
    </citation>
    <scope>NUCLEOTIDE SEQUENCE [LARGE SCALE GENOMIC DNA]</scope>
    <source>
        <strain evidence="2 3">DSM 11979</strain>
    </source>
</reference>
<dbReference type="CDD" id="cd00761">
    <property type="entry name" value="Glyco_tranf_GTA_type"/>
    <property type="match status" value="1"/>
</dbReference>
<keyword evidence="3" id="KW-1185">Reference proteome</keyword>
<dbReference type="Proteomes" id="UP000245577">
    <property type="component" value="Unassembled WGS sequence"/>
</dbReference>
<name>A0A2U1S9A5_9EURY</name>
<dbReference type="EMBL" id="MZGU01000002">
    <property type="protein sequence ID" value="PWB87085.1"/>
    <property type="molecule type" value="Genomic_DNA"/>
</dbReference>
<dbReference type="Pfam" id="PF00535">
    <property type="entry name" value="Glycos_transf_2"/>
    <property type="match status" value="1"/>
</dbReference>
<accession>A0A2U1S9A5</accession>
<dbReference type="EC" id="2.4.-.-" evidence="2"/>
<gene>
    <name evidence="2" type="primary">epsH_4</name>
    <name evidence="2" type="ORF">MBBWO_02020</name>
</gene>
<evidence type="ECO:0000259" key="1">
    <source>
        <dbReference type="Pfam" id="PF00535"/>
    </source>
</evidence>
<dbReference type="InterPro" id="IPR029044">
    <property type="entry name" value="Nucleotide-diphossugar_trans"/>
</dbReference>
<organism evidence="2 3">
    <name type="scientific">Methanobrevibacter woesei</name>
    <dbReference type="NCBI Taxonomy" id="190976"/>
    <lineage>
        <taxon>Archaea</taxon>
        <taxon>Methanobacteriati</taxon>
        <taxon>Methanobacteriota</taxon>
        <taxon>Methanomada group</taxon>
        <taxon>Methanobacteria</taxon>
        <taxon>Methanobacteriales</taxon>
        <taxon>Methanobacteriaceae</taxon>
        <taxon>Methanobrevibacter</taxon>
    </lineage>
</organism>
<feature type="domain" description="Glycosyltransferase 2-like" evidence="1">
    <location>
        <begin position="24"/>
        <end position="177"/>
    </location>
</feature>
<proteinExistence type="predicted"/>
<evidence type="ECO:0000313" key="3">
    <source>
        <dbReference type="Proteomes" id="UP000245577"/>
    </source>
</evidence>
<dbReference type="SUPFAM" id="SSF53448">
    <property type="entry name" value="Nucleotide-diphospho-sugar transferases"/>
    <property type="match status" value="1"/>
</dbReference>
<comment type="caution">
    <text evidence="2">The sequence shown here is derived from an EMBL/GenBank/DDBJ whole genome shotgun (WGS) entry which is preliminary data.</text>
</comment>
<dbReference type="Gene3D" id="3.90.550.10">
    <property type="entry name" value="Spore Coat Polysaccharide Biosynthesis Protein SpsA, Chain A"/>
    <property type="match status" value="1"/>
</dbReference>
<keyword evidence="2" id="KW-0328">Glycosyltransferase</keyword>
<dbReference type="AlphaFoldDB" id="A0A2U1S9A5"/>
<dbReference type="InterPro" id="IPR001173">
    <property type="entry name" value="Glyco_trans_2-like"/>
</dbReference>
<dbReference type="GO" id="GO:0016758">
    <property type="term" value="F:hexosyltransferase activity"/>
    <property type="evidence" value="ECO:0007669"/>
    <property type="project" value="UniProtKB-ARBA"/>
</dbReference>
<evidence type="ECO:0000313" key="2">
    <source>
        <dbReference type="EMBL" id="PWB87085.1"/>
    </source>
</evidence>
<dbReference type="PANTHER" id="PTHR22916">
    <property type="entry name" value="GLYCOSYLTRANSFERASE"/>
    <property type="match status" value="1"/>
</dbReference>
<protein>
    <submittedName>
        <fullName evidence="2">Putative glycosyltransferase EpsH</fullName>
        <ecNumber evidence="2">2.4.-.-</ecNumber>
    </submittedName>
</protein>
<dbReference type="PANTHER" id="PTHR22916:SF3">
    <property type="entry name" value="UDP-GLCNAC:BETAGAL BETA-1,3-N-ACETYLGLUCOSAMINYLTRANSFERASE-LIKE PROTEIN 1"/>
    <property type="match status" value="1"/>
</dbReference>
<keyword evidence="2" id="KW-0808">Transferase</keyword>
<sequence>MKSRKTFEKEQSIDDKMEYNYKISIIIPTYNREKYLKNLIDSLIAQTIGFDNLEVILVDDCSTDNSKSIIKNYASKYNNIKPIFLEKNTGNPSIPRNKGIEHSTSPYILFIDADDNILPDYCSTLYETAINEKADVVNCEHIRKMKNSYFILKSIEKIDKTFIEENEDDKLYLRGTVWGNLFKKSIITENRLKFEDTLLEDSVFAKQCYIHSDKVLKMPKYCGYIYQVDNNESLTHNVSLTEFNKFIEGFETLKNVLIDNKLENHIVEMMNIHIPMLFFMFFKLKVNKKEKKRCLEKIYKFEKSINGKITLKSKPLNILNNYLLKEQYSKVMIISHICGLIYENQHVKNFFFKNYSNIKEIELKILMKVENEIKKV</sequence>